<dbReference type="EMBL" id="KJ816753">
    <property type="protein sequence ID" value="AIM40106.1"/>
    <property type="molecule type" value="Genomic_DNA"/>
</dbReference>
<dbReference type="AlphaFoldDB" id="A0A088F5T2"/>
<evidence type="ECO:0008006" key="3">
    <source>
        <dbReference type="Google" id="ProtNLM"/>
    </source>
</evidence>
<protein>
    <recommendedName>
        <fullName evidence="3">ABC transporter permease</fullName>
    </recommendedName>
</protein>
<keyword evidence="1" id="KW-0812">Transmembrane</keyword>
<dbReference type="PANTHER" id="PTHR37305:SF1">
    <property type="entry name" value="MEMBRANE PROTEIN"/>
    <property type="match status" value="1"/>
</dbReference>
<feature type="transmembrane region" description="Helical" evidence="1">
    <location>
        <begin position="187"/>
        <end position="208"/>
    </location>
</feature>
<accession>A0A088F5T2</accession>
<dbReference type="GO" id="GO:0005886">
    <property type="term" value="C:plasma membrane"/>
    <property type="evidence" value="ECO:0007669"/>
    <property type="project" value="UniProtKB-SubCell"/>
</dbReference>
<evidence type="ECO:0000313" key="2">
    <source>
        <dbReference type="EMBL" id="AIM40106.1"/>
    </source>
</evidence>
<organism evidence="2">
    <name type="scientific">Bacteroides fragilis</name>
    <dbReference type="NCBI Taxonomy" id="817"/>
    <lineage>
        <taxon>Bacteria</taxon>
        <taxon>Pseudomonadati</taxon>
        <taxon>Bacteroidota</taxon>
        <taxon>Bacteroidia</taxon>
        <taxon>Bacteroidales</taxon>
        <taxon>Bacteroidaceae</taxon>
        <taxon>Bacteroides</taxon>
    </lineage>
</organism>
<feature type="transmembrane region" description="Helical" evidence="1">
    <location>
        <begin position="228"/>
        <end position="251"/>
    </location>
</feature>
<dbReference type="PANTHER" id="PTHR37305">
    <property type="entry name" value="INTEGRAL MEMBRANE PROTEIN-RELATED"/>
    <property type="match status" value="1"/>
</dbReference>
<dbReference type="GO" id="GO:0140359">
    <property type="term" value="F:ABC-type transporter activity"/>
    <property type="evidence" value="ECO:0007669"/>
    <property type="project" value="InterPro"/>
</dbReference>
<proteinExistence type="predicted"/>
<evidence type="ECO:0000256" key="1">
    <source>
        <dbReference type="SAM" id="Phobius"/>
    </source>
</evidence>
<gene>
    <name evidence="2" type="primary">HMPREF1204_02973</name>
</gene>
<name>A0A088F5T2_BACFG</name>
<keyword evidence="1" id="KW-0472">Membrane</keyword>
<feature type="transmembrane region" description="Helical" evidence="1">
    <location>
        <begin position="153"/>
        <end position="175"/>
    </location>
</feature>
<keyword evidence="1" id="KW-1133">Transmembrane helix</keyword>
<feature type="transmembrane region" description="Helical" evidence="1">
    <location>
        <begin position="74"/>
        <end position="94"/>
    </location>
</feature>
<dbReference type="Pfam" id="PF12679">
    <property type="entry name" value="ABC2_membrane_2"/>
    <property type="match status" value="1"/>
</dbReference>
<sequence length="256" mass="28903">MKSLLALMRKEYMEATRTGKIMIIILLFVLFGIMSPAVAKLTPWMMKMLSDSMAESGLIVTNVQVDALTSWTQFFKNIPIALIAFVLIFSDIFTKEYKSGTLLLVLTKGLSRYKVVLAKTVLLLSIWTVGYEICFTITYGYNEYFWDNSIANNLFFSATMWWIFGVWVICLITLFSSLLKNNTGVSLCIGGTVLLAYLLSIIPKAKWYSPTILMNTNSLLMDVEEIDAYIKAIVITVFLCIVCVAVSIPIINKRQL</sequence>
<reference evidence="2" key="1">
    <citation type="journal article" date="2014" name="Mob. Genet. Elements">
        <title>The Ellis Island Effect: A novel mobile element in a multi-drug resistant Bacteroides fragilis clinical isolate includes a mosaic of resistance genes from Gram-positive bacteria.</title>
        <authorList>
            <person name="Husain F."/>
            <person name="Veeranagouda Y."/>
            <person name="Boente R."/>
            <person name="Tang K."/>
            <person name="Mulato G."/>
            <person name="Wexler H.M."/>
        </authorList>
    </citation>
    <scope>NUCLEOTIDE SEQUENCE</scope>
    <source>
        <strain evidence="2">HMW 615</strain>
    </source>
</reference>
<feature type="transmembrane region" description="Helical" evidence="1">
    <location>
        <begin position="115"/>
        <end position="141"/>
    </location>
</feature>